<evidence type="ECO:0000256" key="9">
    <source>
        <dbReference type="ARBA" id="ARBA00022598"/>
    </source>
</evidence>
<comment type="catalytic activity">
    <reaction evidence="19">
        <text>10-formyltetrahydrofolyl-(gamma-L-Glu)(n) + L-glutamate + ATP = 10-formyltetrahydrofolyl-(gamma-L-Glu)(n+1) + ADP + phosphate + H(+)</text>
        <dbReference type="Rhea" id="RHEA:51904"/>
        <dbReference type="Rhea" id="RHEA-COMP:13088"/>
        <dbReference type="Rhea" id="RHEA-COMP:14300"/>
        <dbReference type="ChEBI" id="CHEBI:15378"/>
        <dbReference type="ChEBI" id="CHEBI:29985"/>
        <dbReference type="ChEBI" id="CHEBI:30616"/>
        <dbReference type="ChEBI" id="CHEBI:43474"/>
        <dbReference type="ChEBI" id="CHEBI:134413"/>
        <dbReference type="ChEBI" id="CHEBI:456216"/>
        <dbReference type="EC" id="6.3.2.17"/>
    </reaction>
</comment>
<evidence type="ECO:0000256" key="3">
    <source>
        <dbReference type="ARBA" id="ARBA00004799"/>
    </source>
</evidence>
<evidence type="ECO:0000256" key="11">
    <source>
        <dbReference type="ARBA" id="ARBA00022741"/>
    </source>
</evidence>
<dbReference type="InterPro" id="IPR001645">
    <property type="entry name" value="Folylpolyglutamate_synth"/>
</dbReference>
<dbReference type="SUPFAM" id="SSF53623">
    <property type="entry name" value="MurD-like peptide ligases, catalytic domain"/>
    <property type="match status" value="1"/>
</dbReference>
<evidence type="ECO:0000313" key="24">
    <source>
        <dbReference type="EMBL" id="QDV29467.1"/>
    </source>
</evidence>
<dbReference type="InterPro" id="IPR036565">
    <property type="entry name" value="Mur-like_cat_sf"/>
</dbReference>
<comment type="catalytic activity">
    <reaction evidence="21">
        <text>7,8-dihydropteroate + L-glutamate + ATP = 7,8-dihydrofolate + ADP + phosphate + H(+)</text>
        <dbReference type="Rhea" id="RHEA:23584"/>
        <dbReference type="ChEBI" id="CHEBI:15378"/>
        <dbReference type="ChEBI" id="CHEBI:17839"/>
        <dbReference type="ChEBI" id="CHEBI:29985"/>
        <dbReference type="ChEBI" id="CHEBI:30616"/>
        <dbReference type="ChEBI" id="CHEBI:43474"/>
        <dbReference type="ChEBI" id="CHEBI:57451"/>
        <dbReference type="ChEBI" id="CHEBI:456216"/>
        <dbReference type="EC" id="6.3.2.12"/>
    </reaction>
</comment>
<dbReference type="Pfam" id="PF08245">
    <property type="entry name" value="Mur_ligase_M"/>
    <property type="match status" value="1"/>
</dbReference>
<dbReference type="Gene3D" id="3.40.1190.10">
    <property type="entry name" value="Mur-like, catalytic domain"/>
    <property type="match status" value="1"/>
</dbReference>
<keyword evidence="10" id="KW-0479">Metal-binding</keyword>
<feature type="domain" description="Mur ligase C-terminal" evidence="22">
    <location>
        <begin position="357"/>
        <end position="485"/>
    </location>
</feature>
<evidence type="ECO:0000256" key="5">
    <source>
        <dbReference type="ARBA" id="ARBA00008276"/>
    </source>
</evidence>
<protein>
    <recommendedName>
        <fullName evidence="8">Dihydrofolate synthase/folylpolyglutamate synthase</fullName>
        <ecNumber evidence="6">6.3.2.12</ecNumber>
        <ecNumber evidence="7">6.3.2.17</ecNumber>
    </recommendedName>
    <alternativeName>
        <fullName evidence="17">Folylpoly-gamma-glutamate synthetase-dihydrofolate synthetase</fullName>
    </alternativeName>
    <alternativeName>
        <fullName evidence="15">Folylpolyglutamate synthetase</fullName>
    </alternativeName>
    <alternativeName>
        <fullName evidence="16">Tetrahydrofolylpolyglutamate synthase</fullName>
    </alternativeName>
</protein>
<evidence type="ECO:0000256" key="7">
    <source>
        <dbReference type="ARBA" id="ARBA00013025"/>
    </source>
</evidence>
<comment type="catalytic activity">
    <reaction evidence="20">
        <text>(6R)-5,10-methylenetetrahydrofolyl-(gamma-L-Glu)(n) + L-glutamate + ATP = (6R)-5,10-methylenetetrahydrofolyl-(gamma-L-Glu)(n+1) + ADP + phosphate + H(+)</text>
        <dbReference type="Rhea" id="RHEA:51912"/>
        <dbReference type="Rhea" id="RHEA-COMP:13257"/>
        <dbReference type="Rhea" id="RHEA-COMP:13258"/>
        <dbReference type="ChEBI" id="CHEBI:15378"/>
        <dbReference type="ChEBI" id="CHEBI:29985"/>
        <dbReference type="ChEBI" id="CHEBI:30616"/>
        <dbReference type="ChEBI" id="CHEBI:43474"/>
        <dbReference type="ChEBI" id="CHEBI:136572"/>
        <dbReference type="ChEBI" id="CHEBI:456216"/>
        <dbReference type="EC" id="6.3.2.17"/>
    </reaction>
</comment>
<dbReference type="InterPro" id="IPR036615">
    <property type="entry name" value="Mur_ligase_C_dom_sf"/>
</dbReference>
<dbReference type="EC" id="6.3.2.12" evidence="6"/>
<dbReference type="SUPFAM" id="SSF53244">
    <property type="entry name" value="MurD-like peptide ligases, peptide-binding domain"/>
    <property type="match status" value="1"/>
</dbReference>
<comment type="function">
    <text evidence="2">Functions in two distinct reactions of the de novo folate biosynthetic pathway. Catalyzes the addition of a glutamate residue to dihydropteroate (7,8-dihydropteroate or H2Pte) to form dihydrofolate (7,8-dihydrofolate monoglutamate or H2Pte-Glu). Also catalyzes successive additions of L-glutamate to tetrahydrofolate or 10-formyltetrahydrofolate or 5,10-methylenetetrahydrofolate, leading to folylpolyglutamate derivatives.</text>
</comment>
<dbReference type="PROSITE" id="PS01011">
    <property type="entry name" value="FOLYLPOLYGLU_SYNT_1"/>
    <property type="match status" value="1"/>
</dbReference>
<dbReference type="Gene3D" id="3.90.190.20">
    <property type="entry name" value="Mur ligase, C-terminal domain"/>
    <property type="match status" value="1"/>
</dbReference>
<evidence type="ECO:0000256" key="15">
    <source>
        <dbReference type="ARBA" id="ARBA00030048"/>
    </source>
</evidence>
<dbReference type="Pfam" id="PF02875">
    <property type="entry name" value="Mur_ligase_C"/>
    <property type="match status" value="1"/>
</dbReference>
<evidence type="ECO:0000259" key="23">
    <source>
        <dbReference type="Pfam" id="PF08245"/>
    </source>
</evidence>
<dbReference type="NCBIfam" id="TIGR01499">
    <property type="entry name" value="folC"/>
    <property type="match status" value="1"/>
</dbReference>
<reference evidence="24 25" key="1">
    <citation type="submission" date="2019-02" db="EMBL/GenBank/DDBJ databases">
        <title>Deep-cultivation of Planctomycetes and their phenomic and genomic characterization uncovers novel biology.</title>
        <authorList>
            <person name="Wiegand S."/>
            <person name="Jogler M."/>
            <person name="Boedeker C."/>
            <person name="Pinto D."/>
            <person name="Vollmers J."/>
            <person name="Rivas-Marin E."/>
            <person name="Kohn T."/>
            <person name="Peeters S.H."/>
            <person name="Heuer A."/>
            <person name="Rast P."/>
            <person name="Oberbeckmann S."/>
            <person name="Bunk B."/>
            <person name="Jeske O."/>
            <person name="Meyerdierks A."/>
            <person name="Storesund J.E."/>
            <person name="Kallscheuer N."/>
            <person name="Luecker S."/>
            <person name="Lage O.M."/>
            <person name="Pohl T."/>
            <person name="Merkel B.J."/>
            <person name="Hornburger P."/>
            <person name="Mueller R.-W."/>
            <person name="Bruemmer F."/>
            <person name="Labrenz M."/>
            <person name="Spormann A.M."/>
            <person name="Op den Camp H."/>
            <person name="Overmann J."/>
            <person name="Amann R."/>
            <person name="Jetten M.S.M."/>
            <person name="Mascher T."/>
            <person name="Medema M.H."/>
            <person name="Devos D.P."/>
            <person name="Kaster A.-K."/>
            <person name="Ovreas L."/>
            <person name="Rohde M."/>
            <person name="Galperin M.Y."/>
            <person name="Jogler C."/>
        </authorList>
    </citation>
    <scope>NUCLEOTIDE SEQUENCE [LARGE SCALE GENOMIC DNA]</scope>
    <source>
        <strain evidence="24 25">Spb1</strain>
    </source>
</reference>
<evidence type="ECO:0000256" key="10">
    <source>
        <dbReference type="ARBA" id="ARBA00022723"/>
    </source>
</evidence>
<evidence type="ECO:0000256" key="19">
    <source>
        <dbReference type="ARBA" id="ARBA00047808"/>
    </source>
</evidence>
<proteinExistence type="inferred from homology"/>
<keyword evidence="12" id="KW-0067">ATP-binding</keyword>
<dbReference type="InterPro" id="IPR004101">
    <property type="entry name" value="Mur_ligase_C"/>
</dbReference>
<evidence type="ECO:0000259" key="22">
    <source>
        <dbReference type="Pfam" id="PF02875"/>
    </source>
</evidence>
<evidence type="ECO:0000256" key="4">
    <source>
        <dbReference type="ARBA" id="ARBA00005150"/>
    </source>
</evidence>
<evidence type="ECO:0000256" key="8">
    <source>
        <dbReference type="ARBA" id="ARBA00019357"/>
    </source>
</evidence>
<keyword evidence="25" id="KW-1185">Reference proteome</keyword>
<evidence type="ECO:0000256" key="16">
    <source>
        <dbReference type="ARBA" id="ARBA00030592"/>
    </source>
</evidence>
<comment type="catalytic activity">
    <reaction evidence="18">
        <text>(6S)-5,6,7,8-tetrahydrofolyl-(gamma-L-Glu)(n) + L-glutamate + ATP = (6S)-5,6,7,8-tetrahydrofolyl-(gamma-L-Glu)(n+1) + ADP + phosphate + H(+)</text>
        <dbReference type="Rhea" id="RHEA:10580"/>
        <dbReference type="Rhea" id="RHEA-COMP:14738"/>
        <dbReference type="Rhea" id="RHEA-COMP:14740"/>
        <dbReference type="ChEBI" id="CHEBI:15378"/>
        <dbReference type="ChEBI" id="CHEBI:29985"/>
        <dbReference type="ChEBI" id="CHEBI:30616"/>
        <dbReference type="ChEBI" id="CHEBI:43474"/>
        <dbReference type="ChEBI" id="CHEBI:141005"/>
        <dbReference type="ChEBI" id="CHEBI:456216"/>
        <dbReference type="EC" id="6.3.2.17"/>
    </reaction>
</comment>
<comment type="pathway">
    <text evidence="3">Cofactor biosynthesis; tetrahydrofolate biosynthesis; 7,8-dihydrofolate from 2-amino-4-hydroxy-6-hydroxymethyl-7,8-dihydropteridine diphosphate and 4-aminobenzoate: step 2/2.</text>
</comment>
<comment type="cofactor">
    <cofactor evidence="1">
        <name>Mg(2+)</name>
        <dbReference type="ChEBI" id="CHEBI:18420"/>
    </cofactor>
</comment>
<evidence type="ECO:0000313" key="25">
    <source>
        <dbReference type="Proteomes" id="UP000315349"/>
    </source>
</evidence>
<dbReference type="AlphaFoldDB" id="A0A518GLL5"/>
<evidence type="ECO:0000256" key="14">
    <source>
        <dbReference type="ARBA" id="ARBA00022909"/>
    </source>
</evidence>
<accession>A0A518GLL5</accession>
<dbReference type="PANTHER" id="PTHR11136">
    <property type="entry name" value="FOLYLPOLYGLUTAMATE SYNTHASE-RELATED"/>
    <property type="match status" value="1"/>
</dbReference>
<evidence type="ECO:0000256" key="12">
    <source>
        <dbReference type="ARBA" id="ARBA00022840"/>
    </source>
</evidence>
<dbReference type="GO" id="GO:0005524">
    <property type="term" value="F:ATP binding"/>
    <property type="evidence" value="ECO:0007669"/>
    <property type="project" value="UniProtKB-KW"/>
</dbReference>
<name>A0A518GLL5_9PLAN</name>
<dbReference type="InterPro" id="IPR013221">
    <property type="entry name" value="Mur_ligase_cen"/>
</dbReference>
<keyword evidence="13" id="KW-0460">Magnesium</keyword>
<dbReference type="GO" id="GO:0046872">
    <property type="term" value="F:metal ion binding"/>
    <property type="evidence" value="ECO:0007669"/>
    <property type="project" value="UniProtKB-KW"/>
</dbReference>
<comment type="similarity">
    <text evidence="5">Belongs to the folylpolyglutamate synthase family.</text>
</comment>
<dbReference type="EMBL" id="CP036299">
    <property type="protein sequence ID" value="QDV29467.1"/>
    <property type="molecule type" value="Genomic_DNA"/>
</dbReference>
<organism evidence="24 25">
    <name type="scientific">Planctopirus ephydatiae</name>
    <dbReference type="NCBI Taxonomy" id="2528019"/>
    <lineage>
        <taxon>Bacteria</taxon>
        <taxon>Pseudomonadati</taxon>
        <taxon>Planctomycetota</taxon>
        <taxon>Planctomycetia</taxon>
        <taxon>Planctomycetales</taxon>
        <taxon>Planctomycetaceae</taxon>
        <taxon>Planctopirus</taxon>
    </lineage>
</organism>
<evidence type="ECO:0000256" key="17">
    <source>
        <dbReference type="ARBA" id="ARBA00032510"/>
    </source>
</evidence>
<comment type="pathway">
    <text evidence="4">Cofactor biosynthesis; tetrahydrofolylpolyglutamate biosynthesis.</text>
</comment>
<evidence type="ECO:0000256" key="6">
    <source>
        <dbReference type="ARBA" id="ARBA00013023"/>
    </source>
</evidence>
<dbReference type="FunFam" id="3.40.1190.10:FF:000011">
    <property type="entry name" value="Folylpolyglutamate synthase/dihydrofolate synthase"/>
    <property type="match status" value="1"/>
</dbReference>
<dbReference type="PANTHER" id="PTHR11136:SF0">
    <property type="entry name" value="DIHYDROFOLATE SYNTHETASE-RELATED"/>
    <property type="match status" value="1"/>
</dbReference>
<dbReference type="EC" id="6.3.2.17" evidence="7"/>
<keyword evidence="11" id="KW-0547">Nucleotide-binding</keyword>
<dbReference type="GO" id="GO:0004326">
    <property type="term" value="F:tetrahydrofolylpolyglutamate synthase activity"/>
    <property type="evidence" value="ECO:0007669"/>
    <property type="project" value="UniProtKB-EC"/>
</dbReference>
<evidence type="ECO:0000256" key="21">
    <source>
        <dbReference type="ARBA" id="ARBA00049161"/>
    </source>
</evidence>
<keyword evidence="14" id="KW-0289">Folate biosynthesis</keyword>
<gene>
    <name evidence="24" type="ORF">Spb1_13730</name>
</gene>
<keyword evidence="9 24" id="KW-0436">Ligase</keyword>
<evidence type="ECO:0000256" key="1">
    <source>
        <dbReference type="ARBA" id="ARBA00001946"/>
    </source>
</evidence>
<dbReference type="InterPro" id="IPR018109">
    <property type="entry name" value="Folylpolyglutamate_synth_CS"/>
</dbReference>
<evidence type="ECO:0000256" key="2">
    <source>
        <dbReference type="ARBA" id="ARBA00002714"/>
    </source>
</evidence>
<dbReference type="GO" id="GO:0046656">
    <property type="term" value="P:folic acid biosynthetic process"/>
    <property type="evidence" value="ECO:0007669"/>
    <property type="project" value="UniProtKB-KW"/>
</dbReference>
<evidence type="ECO:0000256" key="20">
    <source>
        <dbReference type="ARBA" id="ARBA00049035"/>
    </source>
</evidence>
<evidence type="ECO:0000256" key="18">
    <source>
        <dbReference type="ARBA" id="ARBA00047493"/>
    </source>
</evidence>
<sequence>MIDVIATMGFVASTGMMEVSSDRLTVHDYDAAIRFLLHRVNYERAHADSLRGETLKLGRMQRLLERIGHPEQKIPVVHIAGTKGKGSTSTMVGNLLRGAGLSVGLFTSPHIHRLEERFIVNGELPSEEEVRQLVEDLVPVIEQMDREGPEWHVTFFEAVTAMAWMHYMRKQVQIAVLEVGLGGRLDSTNICQPLVCVITNISRDHTQILGATTDLIAREKAGIIKANVPVVSGVLDELARPVIAAIAKERDAPLWQLGEQLFCRSLDERSPDDPGKRQIAVSATNAPWGEGEVLCRVPLLGKHQESNTTLALFAGLLAWERWRGTHDGRKWLAVRENRDDGKLDRMVVGLENSVWPGRIELIPGKPPIILDAAHNWASMNALFNTLQDEFKDCRLTVIFGTTRDKDVSGLMRLVRHHADRLILTKYQENPRGVSVQELSIVARTISDQPFLTAATPMEGLAMAREVCGQSSDGKANDLIVITGSFYLIAEVRGSILARE</sequence>
<evidence type="ECO:0000256" key="13">
    <source>
        <dbReference type="ARBA" id="ARBA00022842"/>
    </source>
</evidence>
<feature type="domain" description="Mur ligase central" evidence="23">
    <location>
        <begin position="79"/>
        <end position="314"/>
    </location>
</feature>
<dbReference type="Proteomes" id="UP000315349">
    <property type="component" value="Chromosome"/>
</dbReference>
<dbReference type="GO" id="GO:0008841">
    <property type="term" value="F:dihydrofolate synthase activity"/>
    <property type="evidence" value="ECO:0007669"/>
    <property type="project" value="UniProtKB-EC"/>
</dbReference>
<dbReference type="OrthoDB" id="9809356at2"/>
<dbReference type="GO" id="GO:0005737">
    <property type="term" value="C:cytoplasm"/>
    <property type="evidence" value="ECO:0007669"/>
    <property type="project" value="TreeGrafter"/>
</dbReference>
<dbReference type="KEGG" id="peh:Spb1_13730"/>